<name>A6ILE5_RAT</name>
<evidence type="ECO:0000313" key="2">
    <source>
        <dbReference type="Proteomes" id="UP000234681"/>
    </source>
</evidence>
<organism evidence="1 2">
    <name type="scientific">Rattus norvegicus</name>
    <name type="common">Rat</name>
    <dbReference type="NCBI Taxonomy" id="10116"/>
    <lineage>
        <taxon>Eukaryota</taxon>
        <taxon>Metazoa</taxon>
        <taxon>Chordata</taxon>
        <taxon>Craniata</taxon>
        <taxon>Vertebrata</taxon>
        <taxon>Euteleostomi</taxon>
        <taxon>Mammalia</taxon>
        <taxon>Eutheria</taxon>
        <taxon>Euarchontoglires</taxon>
        <taxon>Glires</taxon>
        <taxon>Rodentia</taxon>
        <taxon>Myomorpha</taxon>
        <taxon>Muroidea</taxon>
        <taxon>Muridae</taxon>
        <taxon>Murinae</taxon>
        <taxon>Rattus</taxon>
    </lineage>
</organism>
<accession>A6ILE5</accession>
<dbReference type="AlphaFoldDB" id="A6ILE5"/>
<dbReference type="Proteomes" id="UP000234681">
    <property type="component" value="Chromosome 4"/>
</dbReference>
<protein>
    <submittedName>
        <fullName evidence="1">Similar to mKIAA1238 protein (Predicted), isoform CRA_b</fullName>
    </submittedName>
</protein>
<proteinExistence type="predicted"/>
<gene>
    <name evidence="1" type="primary">RGD1560851_predicted</name>
    <name evidence="1" type="ORF">rCG_30298</name>
</gene>
<dbReference type="EMBL" id="CH473964">
    <property type="protein sequence ID" value="EDM01994.1"/>
    <property type="molecule type" value="Genomic_DNA"/>
</dbReference>
<evidence type="ECO:0000313" key="1">
    <source>
        <dbReference type="EMBL" id="EDM01994.1"/>
    </source>
</evidence>
<sequence>MRLPSGGGAAEMKAGLRKAASLLNGSLQVTSDLLEKTELVTLEWSEDTE</sequence>
<reference evidence="1 2" key="1">
    <citation type="submission" date="2005-09" db="EMBL/GenBank/DDBJ databases">
        <authorList>
            <person name="Mural R.J."/>
            <person name="Li P.W."/>
            <person name="Adams M.D."/>
            <person name="Amanatides P.G."/>
            <person name="Baden-Tillson H."/>
            <person name="Barnstead M."/>
            <person name="Chin S.H."/>
            <person name="Dew I."/>
            <person name="Evans C.A."/>
            <person name="Ferriera S."/>
            <person name="Flanigan M."/>
            <person name="Fosler C."/>
            <person name="Glodek A."/>
            <person name="Gu Z."/>
            <person name="Holt R.A."/>
            <person name="Jennings D."/>
            <person name="Kraft C.L."/>
            <person name="Lu F."/>
            <person name="Nguyen T."/>
            <person name="Nusskern D.R."/>
            <person name="Pfannkoch C.M."/>
            <person name="Sitter C."/>
            <person name="Sutton G.G."/>
            <person name="Venter J.C."/>
            <person name="Wang Z."/>
            <person name="Woodage T."/>
            <person name="Zheng X.H."/>
            <person name="Zhong F."/>
        </authorList>
    </citation>
    <scope>NUCLEOTIDE SEQUENCE [LARGE SCALE GENOMIC DNA]</scope>
    <source>
        <strain>BN</strain>
        <strain evidence="2">Sprague-Dawley</strain>
    </source>
</reference>